<sequence>MAPVSFEFTNGGHDFSYDIVTQRPIPYLTGLKELEFKASNSKKRDSSPWWTRRNLQSVHNDCEMGVNDRDAEVVFWKKEGILKKNDTWKVKSIDGIGGCTTLNTLRRPYVVILNKIDLPEAAHLPKKISNIGCFEDPKDESSKILPFSSSNENLLPLISIEDQKREKEIQDYPRPLAVVGASVLKHIGVDAVLKEIRAALRKCQDSTTSN</sequence>
<proteinExistence type="predicted"/>
<dbReference type="Proteomes" id="UP000636800">
    <property type="component" value="Unassembled WGS sequence"/>
</dbReference>
<comment type="caution">
    <text evidence="1">The sequence shown here is derived from an EMBL/GenBank/DDBJ whole genome shotgun (WGS) entry which is preliminary data.</text>
</comment>
<accession>A0A835Q5U9</accession>
<dbReference type="OrthoDB" id="544103at2759"/>
<dbReference type="AlphaFoldDB" id="A0A835Q5U9"/>
<protein>
    <submittedName>
        <fullName evidence="1">Uncharacterized protein</fullName>
    </submittedName>
</protein>
<keyword evidence="2" id="KW-1185">Reference proteome</keyword>
<organism evidence="1 2">
    <name type="scientific">Vanilla planifolia</name>
    <name type="common">Vanilla</name>
    <dbReference type="NCBI Taxonomy" id="51239"/>
    <lineage>
        <taxon>Eukaryota</taxon>
        <taxon>Viridiplantae</taxon>
        <taxon>Streptophyta</taxon>
        <taxon>Embryophyta</taxon>
        <taxon>Tracheophyta</taxon>
        <taxon>Spermatophyta</taxon>
        <taxon>Magnoliopsida</taxon>
        <taxon>Liliopsida</taxon>
        <taxon>Asparagales</taxon>
        <taxon>Orchidaceae</taxon>
        <taxon>Vanilloideae</taxon>
        <taxon>Vanilleae</taxon>
        <taxon>Vanilla</taxon>
    </lineage>
</organism>
<reference evidence="1 2" key="1">
    <citation type="journal article" date="2020" name="Nat. Food">
        <title>A phased Vanilla planifolia genome enables genetic improvement of flavour and production.</title>
        <authorList>
            <person name="Hasing T."/>
            <person name="Tang H."/>
            <person name="Brym M."/>
            <person name="Khazi F."/>
            <person name="Huang T."/>
            <person name="Chambers A.H."/>
        </authorList>
    </citation>
    <scope>NUCLEOTIDE SEQUENCE [LARGE SCALE GENOMIC DNA]</scope>
    <source>
        <tissue evidence="1">Leaf</tissue>
    </source>
</reference>
<evidence type="ECO:0000313" key="2">
    <source>
        <dbReference type="Proteomes" id="UP000636800"/>
    </source>
</evidence>
<name>A0A835Q5U9_VANPL</name>
<dbReference type="EMBL" id="JADCNL010000009">
    <property type="protein sequence ID" value="KAG0466926.1"/>
    <property type="molecule type" value="Genomic_DNA"/>
</dbReference>
<gene>
    <name evidence="1" type="ORF">HPP92_018506</name>
</gene>
<evidence type="ECO:0000313" key="1">
    <source>
        <dbReference type="EMBL" id="KAG0466926.1"/>
    </source>
</evidence>